<proteinExistence type="predicted"/>
<dbReference type="Proteomes" id="UP000887159">
    <property type="component" value="Unassembled WGS sequence"/>
</dbReference>
<reference evidence="1" key="1">
    <citation type="submission" date="2020-08" db="EMBL/GenBank/DDBJ databases">
        <title>Multicomponent nature underlies the extraordinary mechanical properties of spider dragline silk.</title>
        <authorList>
            <person name="Kono N."/>
            <person name="Nakamura H."/>
            <person name="Mori M."/>
            <person name="Yoshida Y."/>
            <person name="Ohtoshi R."/>
            <person name="Malay A.D."/>
            <person name="Moran D.A.P."/>
            <person name="Tomita M."/>
            <person name="Numata K."/>
            <person name="Arakawa K."/>
        </authorList>
    </citation>
    <scope>NUCLEOTIDE SEQUENCE</scope>
</reference>
<evidence type="ECO:0000313" key="1">
    <source>
        <dbReference type="EMBL" id="GFY30836.1"/>
    </source>
</evidence>
<comment type="caution">
    <text evidence="1">The sequence shown here is derived from an EMBL/GenBank/DDBJ whole genome shotgun (WGS) entry which is preliminary data.</text>
</comment>
<gene>
    <name evidence="1" type="primary">NCL1_10765</name>
    <name evidence="1" type="ORF">TNCV_3119961</name>
</gene>
<name>A0A8X6WB07_TRICX</name>
<evidence type="ECO:0000313" key="2">
    <source>
        <dbReference type="Proteomes" id="UP000887159"/>
    </source>
</evidence>
<organism evidence="1 2">
    <name type="scientific">Trichonephila clavipes</name>
    <name type="common">Golden silk orbweaver</name>
    <name type="synonym">Nephila clavipes</name>
    <dbReference type="NCBI Taxonomy" id="2585209"/>
    <lineage>
        <taxon>Eukaryota</taxon>
        <taxon>Metazoa</taxon>
        <taxon>Ecdysozoa</taxon>
        <taxon>Arthropoda</taxon>
        <taxon>Chelicerata</taxon>
        <taxon>Arachnida</taxon>
        <taxon>Araneae</taxon>
        <taxon>Araneomorphae</taxon>
        <taxon>Entelegynae</taxon>
        <taxon>Araneoidea</taxon>
        <taxon>Nephilidae</taxon>
        <taxon>Trichonephila</taxon>
    </lineage>
</organism>
<sequence>MALRFSSSDTMMEGPTVPEKKIFFAGKSARHVSYKKQSTFDQVFEFDRGRIVAYQDCGLYFREFGSRVERNQTTLMRICDYWMQDGTTDRRSQLHPPQCTPSREDRQIVRMAVTDRSLTS</sequence>
<protein>
    <submittedName>
        <fullName evidence="1">Transposable element Tcb1 transposase</fullName>
    </submittedName>
</protein>
<dbReference type="AlphaFoldDB" id="A0A8X6WB07"/>
<accession>A0A8X6WB07</accession>
<keyword evidence="2" id="KW-1185">Reference proteome</keyword>
<dbReference type="EMBL" id="BMAU01021394">
    <property type="protein sequence ID" value="GFY30836.1"/>
    <property type="molecule type" value="Genomic_DNA"/>
</dbReference>